<comment type="caution">
    <text evidence="2">The sequence shown here is derived from an EMBL/GenBank/DDBJ whole genome shotgun (WGS) entry which is preliminary data.</text>
</comment>
<feature type="compositionally biased region" description="Gly residues" evidence="1">
    <location>
        <begin position="1"/>
        <end position="14"/>
    </location>
</feature>
<organism evidence="2 3">
    <name type="scientific">Ficus carica</name>
    <name type="common">Common fig</name>
    <dbReference type="NCBI Taxonomy" id="3494"/>
    <lineage>
        <taxon>Eukaryota</taxon>
        <taxon>Viridiplantae</taxon>
        <taxon>Streptophyta</taxon>
        <taxon>Embryophyta</taxon>
        <taxon>Tracheophyta</taxon>
        <taxon>Spermatophyta</taxon>
        <taxon>Magnoliopsida</taxon>
        <taxon>eudicotyledons</taxon>
        <taxon>Gunneridae</taxon>
        <taxon>Pentapetalae</taxon>
        <taxon>rosids</taxon>
        <taxon>fabids</taxon>
        <taxon>Rosales</taxon>
        <taxon>Moraceae</taxon>
        <taxon>Ficeae</taxon>
        <taxon>Ficus</taxon>
    </lineage>
</organism>
<sequence>MGSPGLGAGWGGARRMGSNGEVSRRCGWFQCRIVVGWAIMERCGWSVDLGWLDSWSALKKKTKRKWGL</sequence>
<reference evidence="2" key="1">
    <citation type="submission" date="2023-07" db="EMBL/GenBank/DDBJ databases">
        <title>draft genome sequence of fig (Ficus carica).</title>
        <authorList>
            <person name="Takahashi T."/>
            <person name="Nishimura K."/>
        </authorList>
    </citation>
    <scope>NUCLEOTIDE SEQUENCE</scope>
</reference>
<gene>
    <name evidence="2" type="ORF">TIFTF001_034251</name>
</gene>
<evidence type="ECO:0000313" key="3">
    <source>
        <dbReference type="Proteomes" id="UP001187192"/>
    </source>
</evidence>
<feature type="region of interest" description="Disordered" evidence="1">
    <location>
        <begin position="1"/>
        <end position="21"/>
    </location>
</feature>
<name>A0AA88E0T4_FICCA</name>
<evidence type="ECO:0000256" key="1">
    <source>
        <dbReference type="SAM" id="MobiDB-lite"/>
    </source>
</evidence>
<protein>
    <submittedName>
        <fullName evidence="2">Uncharacterized protein</fullName>
    </submittedName>
</protein>
<accession>A0AA88E0T4</accession>
<dbReference type="Proteomes" id="UP001187192">
    <property type="component" value="Unassembled WGS sequence"/>
</dbReference>
<evidence type="ECO:0000313" key="2">
    <source>
        <dbReference type="EMBL" id="GMN65173.1"/>
    </source>
</evidence>
<dbReference type="AlphaFoldDB" id="A0AA88E0T4"/>
<dbReference type="EMBL" id="BTGU01000218">
    <property type="protein sequence ID" value="GMN65173.1"/>
    <property type="molecule type" value="Genomic_DNA"/>
</dbReference>
<proteinExistence type="predicted"/>
<keyword evidence="3" id="KW-1185">Reference proteome</keyword>